<evidence type="ECO:0000259" key="1">
    <source>
        <dbReference type="Pfam" id="PF01656"/>
    </source>
</evidence>
<evidence type="ECO:0000313" key="3">
    <source>
        <dbReference type="Proteomes" id="UP001354989"/>
    </source>
</evidence>
<dbReference type="PANTHER" id="PTHR13696:SF99">
    <property type="entry name" value="COBYRINIC ACID AC-DIAMIDE SYNTHASE"/>
    <property type="match status" value="1"/>
</dbReference>
<name>A0ABN6LBZ5_9BACT</name>
<dbReference type="Proteomes" id="UP001354989">
    <property type="component" value="Plasmid pPP1"/>
</dbReference>
<dbReference type="InterPro" id="IPR027417">
    <property type="entry name" value="P-loop_NTPase"/>
</dbReference>
<keyword evidence="3" id="KW-1185">Reference proteome</keyword>
<accession>A0ABN6LBZ5</accession>
<dbReference type="EMBL" id="AP025293">
    <property type="protein sequence ID" value="BDD00723.1"/>
    <property type="molecule type" value="Genomic_DNA"/>
</dbReference>
<dbReference type="CDD" id="cd02042">
    <property type="entry name" value="ParAB_family"/>
    <property type="match status" value="1"/>
</dbReference>
<protein>
    <recommendedName>
        <fullName evidence="1">CobQ/CobB/MinD/ParA nucleotide binding domain-containing protein</fullName>
    </recommendedName>
</protein>
<organism evidence="2 3">
    <name type="scientific">Persicobacter psychrovividus</name>
    <dbReference type="NCBI Taxonomy" id="387638"/>
    <lineage>
        <taxon>Bacteria</taxon>
        <taxon>Pseudomonadati</taxon>
        <taxon>Bacteroidota</taxon>
        <taxon>Cytophagia</taxon>
        <taxon>Cytophagales</taxon>
        <taxon>Persicobacteraceae</taxon>
        <taxon>Persicobacter</taxon>
    </lineage>
</organism>
<feature type="domain" description="CobQ/CobB/MinD/ParA nucleotide binding" evidence="1">
    <location>
        <begin position="3"/>
        <end position="178"/>
    </location>
</feature>
<dbReference type="InterPro" id="IPR002586">
    <property type="entry name" value="CobQ/CobB/MinD/ParA_Nub-bd_dom"/>
</dbReference>
<dbReference type="PANTHER" id="PTHR13696">
    <property type="entry name" value="P-LOOP CONTAINING NUCLEOSIDE TRIPHOSPHATE HYDROLASE"/>
    <property type="match status" value="1"/>
</dbReference>
<keyword evidence="2" id="KW-0614">Plasmid</keyword>
<dbReference type="Pfam" id="PF01656">
    <property type="entry name" value="CbiA"/>
    <property type="match status" value="1"/>
</dbReference>
<dbReference type="RefSeq" id="WP_338398528.1">
    <property type="nucleotide sequence ID" value="NZ_AP025293.1"/>
</dbReference>
<geneLocation type="plasmid" evidence="2 3">
    <name>pPP1</name>
</geneLocation>
<dbReference type="InterPro" id="IPR050678">
    <property type="entry name" value="DNA_Partitioning_ATPase"/>
</dbReference>
<reference evidence="2 3" key="1">
    <citation type="submission" date="2021-12" db="EMBL/GenBank/DDBJ databases">
        <title>Genome sequencing of bacteria with rrn-lacking chromosome and rrn-plasmid.</title>
        <authorList>
            <person name="Anda M."/>
            <person name="Iwasaki W."/>
        </authorList>
    </citation>
    <scope>NUCLEOTIDE SEQUENCE [LARGE SCALE GENOMIC DNA]</scope>
    <source>
        <strain evidence="2 3">NBRC 101262</strain>
        <plasmid evidence="2 3">pPP1</plasmid>
    </source>
</reference>
<sequence>MIITFANNKGGVGKTSILAMTAAAMFYLQNRKVAILDTDPQQSISVLSKFSSRKHPEVFTINRKTSNDELIDLILDLKSRFDDVLVDTSGYAESEVNRIVLSLTDITIVPTICTTLDFAATADFIQSLNYVHNLRKQYGETPMQIFVLANKVRGRVKHEALVKNFDAQFLGEGIKQHVKFEEVSLDRIAIDMIKSGFQSYIEDLNQVIEPKAVAL</sequence>
<dbReference type="Gene3D" id="3.40.50.300">
    <property type="entry name" value="P-loop containing nucleotide triphosphate hydrolases"/>
    <property type="match status" value="1"/>
</dbReference>
<evidence type="ECO:0000313" key="2">
    <source>
        <dbReference type="EMBL" id="BDD00723.1"/>
    </source>
</evidence>
<gene>
    <name evidence="2" type="ORF">PEPS_30030</name>
</gene>
<proteinExistence type="predicted"/>
<dbReference type="SUPFAM" id="SSF52540">
    <property type="entry name" value="P-loop containing nucleoside triphosphate hydrolases"/>
    <property type="match status" value="1"/>
</dbReference>